<dbReference type="RefSeq" id="XP_034252781.1">
    <property type="nucleotide sequence ID" value="XM_034396890.1"/>
</dbReference>
<feature type="region of interest" description="Disordered" evidence="1">
    <location>
        <begin position="32"/>
        <end position="84"/>
    </location>
</feature>
<dbReference type="KEGG" id="tpal:117652172"/>
<protein>
    <submittedName>
        <fullName evidence="4">Uncharacterized protein LOC117652172</fullName>
    </submittedName>
</protein>
<accession>A0A6P9A990</accession>
<dbReference type="Proteomes" id="UP000515158">
    <property type="component" value="Unplaced"/>
</dbReference>
<feature type="compositionally biased region" description="Basic residues" evidence="1">
    <location>
        <begin position="63"/>
        <end position="73"/>
    </location>
</feature>
<feature type="signal peptide" evidence="2">
    <location>
        <begin position="1"/>
        <end position="23"/>
    </location>
</feature>
<organism evidence="4">
    <name type="scientific">Thrips palmi</name>
    <name type="common">Melon thrips</name>
    <dbReference type="NCBI Taxonomy" id="161013"/>
    <lineage>
        <taxon>Eukaryota</taxon>
        <taxon>Metazoa</taxon>
        <taxon>Ecdysozoa</taxon>
        <taxon>Arthropoda</taxon>
        <taxon>Hexapoda</taxon>
        <taxon>Insecta</taxon>
        <taxon>Pterygota</taxon>
        <taxon>Neoptera</taxon>
        <taxon>Paraneoptera</taxon>
        <taxon>Thysanoptera</taxon>
        <taxon>Terebrantia</taxon>
        <taxon>Thripoidea</taxon>
        <taxon>Thripidae</taxon>
        <taxon>Thrips</taxon>
    </lineage>
</organism>
<proteinExistence type="predicted"/>
<feature type="chain" id="PRO_5027709129" evidence="2">
    <location>
        <begin position="24"/>
        <end position="179"/>
    </location>
</feature>
<keyword evidence="2" id="KW-0732">Signal</keyword>
<evidence type="ECO:0000313" key="4">
    <source>
        <dbReference type="RefSeq" id="XP_034252781.1"/>
    </source>
</evidence>
<dbReference type="GeneID" id="117652172"/>
<name>A0A6P9A990_THRPL</name>
<dbReference type="InParanoid" id="A0A6P9A990"/>
<evidence type="ECO:0000256" key="2">
    <source>
        <dbReference type="SAM" id="SignalP"/>
    </source>
</evidence>
<gene>
    <name evidence="4" type="primary">LOC117652172</name>
</gene>
<feature type="compositionally biased region" description="Basic and acidic residues" evidence="1">
    <location>
        <begin position="32"/>
        <end position="53"/>
    </location>
</feature>
<dbReference type="OrthoDB" id="10570279at2759"/>
<sequence>MPLHARSVLVTVVLAAVTQSVLTAPPDRFQQHRASEVAVEERPSALRGHDAPPEHLSSTLFPRRVHRPRRPRRGSAEGSAEPLDGDVDALRRRLFAHRRHHRDDEDLDFGGLRVDDFRREARGGAPVSMAEAEPEALLDYEDVDDGGDGDAVGVIVSAPRARCPPGERYYERQCRKVWR</sequence>
<dbReference type="AlphaFoldDB" id="A0A6P9A990"/>
<keyword evidence="3" id="KW-1185">Reference proteome</keyword>
<reference evidence="4" key="1">
    <citation type="submission" date="2025-08" db="UniProtKB">
        <authorList>
            <consortium name="RefSeq"/>
        </authorList>
    </citation>
    <scope>IDENTIFICATION</scope>
    <source>
        <tissue evidence="4">Total insect</tissue>
    </source>
</reference>
<evidence type="ECO:0000313" key="3">
    <source>
        <dbReference type="Proteomes" id="UP000515158"/>
    </source>
</evidence>
<evidence type="ECO:0000256" key="1">
    <source>
        <dbReference type="SAM" id="MobiDB-lite"/>
    </source>
</evidence>